<feature type="region of interest" description="Disordered" evidence="1">
    <location>
        <begin position="73"/>
        <end position="119"/>
    </location>
</feature>
<evidence type="ECO:0000256" key="1">
    <source>
        <dbReference type="SAM" id="MobiDB-lite"/>
    </source>
</evidence>
<feature type="compositionally biased region" description="Low complexity" evidence="1">
    <location>
        <begin position="75"/>
        <end position="91"/>
    </location>
</feature>
<feature type="region of interest" description="Disordered" evidence="1">
    <location>
        <begin position="154"/>
        <end position="183"/>
    </location>
</feature>
<dbReference type="EMBL" id="AEQV01000163">
    <property type="protein sequence ID" value="EGD07964.1"/>
    <property type="molecule type" value="Genomic_DNA"/>
</dbReference>
<organism evidence="2 3">
    <name type="scientific">Xanthomonas vesicatoria ATCC 35937</name>
    <dbReference type="NCBI Taxonomy" id="925775"/>
    <lineage>
        <taxon>Bacteria</taxon>
        <taxon>Pseudomonadati</taxon>
        <taxon>Pseudomonadota</taxon>
        <taxon>Gammaproteobacteria</taxon>
        <taxon>Lysobacterales</taxon>
        <taxon>Lysobacteraceae</taxon>
        <taxon>Xanthomonas</taxon>
    </lineage>
</organism>
<accession>F0BHT0</accession>
<name>F0BHT0_9XANT</name>
<protein>
    <submittedName>
        <fullName evidence="2">Uncharacterized protein</fullName>
    </submittedName>
</protein>
<proteinExistence type="predicted"/>
<feature type="compositionally biased region" description="Low complexity" evidence="1">
    <location>
        <begin position="163"/>
        <end position="183"/>
    </location>
</feature>
<dbReference type="Proteomes" id="UP000003299">
    <property type="component" value="Unassembled WGS sequence"/>
</dbReference>
<reference evidence="2 3" key="1">
    <citation type="journal article" date="2011" name="BMC Genomics">
        <title>Comparative genomics reveals diversity among xanthomonads infecting tomato and pepper.</title>
        <authorList>
            <person name="Potnis N."/>
            <person name="Krasileva K."/>
            <person name="Chow V."/>
            <person name="Almeida N.F."/>
            <person name="Patil P.B."/>
            <person name="Ryan R.P."/>
            <person name="Sharlach M."/>
            <person name="Behlau F."/>
            <person name="Dow J.M."/>
            <person name="Momol M.T."/>
            <person name="White F.F."/>
            <person name="Preston J.F."/>
            <person name="Vinatzer B.A."/>
            <person name="Koebnik R."/>
            <person name="Setubal J.C."/>
            <person name="Norman D.J."/>
            <person name="Staskawicz B.J."/>
            <person name="Jones J.B."/>
        </authorList>
    </citation>
    <scope>NUCLEOTIDE SEQUENCE [LARGE SCALE GENOMIC DNA]</scope>
    <source>
        <strain evidence="2 3">ATCC 35937</strain>
    </source>
</reference>
<evidence type="ECO:0000313" key="2">
    <source>
        <dbReference type="EMBL" id="EGD07964.1"/>
    </source>
</evidence>
<comment type="caution">
    <text evidence="2">The sequence shown here is derived from an EMBL/GenBank/DDBJ whole genome shotgun (WGS) entry which is preliminary data.</text>
</comment>
<evidence type="ECO:0000313" key="3">
    <source>
        <dbReference type="Proteomes" id="UP000003299"/>
    </source>
</evidence>
<dbReference type="AlphaFoldDB" id="F0BHT0"/>
<sequence>MYRWQQSLHEREGGQRGLVRHLRGLRIGRGDVIALAMLVAQRRSIGIRRGHLFATDHQGRLSSIHRFQRTGVGHQRQLLQQQRPQSQPCQSGTRTGSPPSPQQLHHDSSRTPEAAPADAGQIRAGDVRALMIASLALLGPTGIDHDQAIARTQRWHPPQQGDAAGAAGVSASEGSTAAITYRN</sequence>
<gene>
    <name evidence="2" type="ORF">XVE_3828</name>
</gene>